<dbReference type="EMBL" id="KI964735">
    <property type="protein sequence ID" value="EUC29668.1"/>
    <property type="molecule type" value="Genomic_DNA"/>
</dbReference>
<dbReference type="GeneID" id="19143312"/>
<evidence type="ECO:0000313" key="2">
    <source>
        <dbReference type="Proteomes" id="UP000053841"/>
    </source>
</evidence>
<dbReference type="HOGENOM" id="CLU_3106001_0_0_1"/>
<organism evidence="1 2">
    <name type="scientific">Cochliobolus carbonum (strain 26-R-13)</name>
    <name type="common">Maize leaf spot fungus</name>
    <name type="synonym">Bipolaris zeicola</name>
    <dbReference type="NCBI Taxonomy" id="930089"/>
    <lineage>
        <taxon>Eukaryota</taxon>
        <taxon>Fungi</taxon>
        <taxon>Dikarya</taxon>
        <taxon>Ascomycota</taxon>
        <taxon>Pezizomycotina</taxon>
        <taxon>Dothideomycetes</taxon>
        <taxon>Pleosporomycetidae</taxon>
        <taxon>Pleosporales</taxon>
        <taxon>Pleosporineae</taxon>
        <taxon>Pleosporaceae</taxon>
        <taxon>Bipolaris</taxon>
    </lineage>
</organism>
<proteinExistence type="predicted"/>
<dbReference type="KEGG" id="bze:COCCADRAFT_105963"/>
<dbReference type="Proteomes" id="UP000053841">
    <property type="component" value="Unassembled WGS sequence"/>
</dbReference>
<sequence length="51" mass="5657">MVATVTAQARLLGSVSAIVSLRGTWECMEQQKNLDSNGYLQAYSCVYRSTR</sequence>
<reference evidence="1 2" key="1">
    <citation type="journal article" date="2013" name="PLoS Genet.">
        <title>Comparative genome structure, secondary metabolite, and effector coding capacity across Cochliobolus pathogens.</title>
        <authorList>
            <person name="Condon B.J."/>
            <person name="Leng Y."/>
            <person name="Wu D."/>
            <person name="Bushley K.E."/>
            <person name="Ohm R.A."/>
            <person name="Otillar R."/>
            <person name="Martin J."/>
            <person name="Schackwitz W."/>
            <person name="Grimwood J."/>
            <person name="MohdZainudin N."/>
            <person name="Xue C."/>
            <person name="Wang R."/>
            <person name="Manning V.A."/>
            <person name="Dhillon B."/>
            <person name="Tu Z.J."/>
            <person name="Steffenson B.J."/>
            <person name="Salamov A."/>
            <person name="Sun H."/>
            <person name="Lowry S."/>
            <person name="LaButti K."/>
            <person name="Han J."/>
            <person name="Copeland A."/>
            <person name="Lindquist E."/>
            <person name="Barry K."/>
            <person name="Schmutz J."/>
            <person name="Baker S.E."/>
            <person name="Ciuffetti L.M."/>
            <person name="Grigoriev I.V."/>
            <person name="Zhong S."/>
            <person name="Turgeon B.G."/>
        </authorList>
    </citation>
    <scope>NUCLEOTIDE SEQUENCE [LARGE SCALE GENOMIC DNA]</scope>
    <source>
        <strain evidence="1 2">26-R-13</strain>
    </source>
</reference>
<gene>
    <name evidence="1" type="ORF">COCCADRAFT_105963</name>
</gene>
<keyword evidence="2" id="KW-1185">Reference proteome</keyword>
<dbReference type="RefSeq" id="XP_007716042.1">
    <property type="nucleotide sequence ID" value="XM_007717852.1"/>
</dbReference>
<protein>
    <submittedName>
        <fullName evidence="1">Uncharacterized protein</fullName>
    </submittedName>
</protein>
<name>W6XVC9_COCC2</name>
<dbReference type="AlphaFoldDB" id="W6XVC9"/>
<evidence type="ECO:0000313" key="1">
    <source>
        <dbReference type="EMBL" id="EUC29668.1"/>
    </source>
</evidence>
<accession>W6XVC9</accession>